<dbReference type="GO" id="GO:0004674">
    <property type="term" value="F:protein serine/threonine kinase activity"/>
    <property type="evidence" value="ECO:0007669"/>
    <property type="project" value="TreeGrafter"/>
</dbReference>
<name>A0A397VUY9_9GLOM</name>
<dbReference type="PROSITE" id="PS00107">
    <property type="entry name" value="PROTEIN_KINASE_ATP"/>
    <property type="match status" value="1"/>
</dbReference>
<evidence type="ECO:0000259" key="2">
    <source>
        <dbReference type="PROSITE" id="PS50011"/>
    </source>
</evidence>
<dbReference type="PRINTS" id="PR00109">
    <property type="entry name" value="TYRKINASE"/>
</dbReference>
<feature type="domain" description="Protein kinase" evidence="2">
    <location>
        <begin position="44"/>
        <end position="305"/>
    </location>
</feature>
<proteinExistence type="predicted"/>
<dbReference type="InterPro" id="IPR000719">
    <property type="entry name" value="Prot_kinase_dom"/>
</dbReference>
<dbReference type="AlphaFoldDB" id="A0A397VUY9"/>
<dbReference type="OrthoDB" id="6718656at2759"/>
<reference evidence="3 4" key="1">
    <citation type="submission" date="2018-06" db="EMBL/GenBank/DDBJ databases">
        <title>Comparative genomics reveals the genomic features of Rhizophagus irregularis, R. cerebriforme, R. diaphanum and Gigaspora rosea, and their symbiotic lifestyle signature.</title>
        <authorList>
            <person name="Morin E."/>
            <person name="San Clemente H."/>
            <person name="Chen E.C.H."/>
            <person name="De La Providencia I."/>
            <person name="Hainaut M."/>
            <person name="Kuo A."/>
            <person name="Kohler A."/>
            <person name="Murat C."/>
            <person name="Tang N."/>
            <person name="Roy S."/>
            <person name="Loubradou J."/>
            <person name="Henrissat B."/>
            <person name="Grigoriev I.V."/>
            <person name="Corradi N."/>
            <person name="Roux C."/>
            <person name="Martin F.M."/>
        </authorList>
    </citation>
    <scope>NUCLEOTIDE SEQUENCE [LARGE SCALE GENOMIC DNA]</scope>
    <source>
        <strain evidence="3 4">DAOM 194757</strain>
    </source>
</reference>
<dbReference type="Proteomes" id="UP000266673">
    <property type="component" value="Unassembled WGS sequence"/>
</dbReference>
<gene>
    <name evidence="3" type="ORF">C2G38_1998543</name>
</gene>
<dbReference type="SUPFAM" id="SSF56112">
    <property type="entry name" value="Protein kinase-like (PK-like)"/>
    <property type="match status" value="1"/>
</dbReference>
<dbReference type="Pfam" id="PF07714">
    <property type="entry name" value="PK_Tyr_Ser-Thr"/>
    <property type="match status" value="1"/>
</dbReference>
<dbReference type="PROSITE" id="PS50011">
    <property type="entry name" value="PROTEIN_KINASE_DOM"/>
    <property type="match status" value="1"/>
</dbReference>
<dbReference type="InterPro" id="IPR017441">
    <property type="entry name" value="Protein_kinase_ATP_BS"/>
</dbReference>
<keyword evidence="3" id="KW-0808">Transferase</keyword>
<organism evidence="3 4">
    <name type="scientific">Gigaspora rosea</name>
    <dbReference type="NCBI Taxonomy" id="44941"/>
    <lineage>
        <taxon>Eukaryota</taxon>
        <taxon>Fungi</taxon>
        <taxon>Fungi incertae sedis</taxon>
        <taxon>Mucoromycota</taxon>
        <taxon>Glomeromycotina</taxon>
        <taxon>Glomeromycetes</taxon>
        <taxon>Diversisporales</taxon>
        <taxon>Gigasporaceae</taxon>
        <taxon>Gigaspora</taxon>
    </lineage>
</organism>
<keyword evidence="3" id="KW-0418">Kinase</keyword>
<evidence type="ECO:0000313" key="4">
    <source>
        <dbReference type="Proteomes" id="UP000266673"/>
    </source>
</evidence>
<evidence type="ECO:0000313" key="3">
    <source>
        <dbReference type="EMBL" id="RIB22836.1"/>
    </source>
</evidence>
<comment type="caution">
    <text evidence="3">The sequence shown here is derived from an EMBL/GenBank/DDBJ whole genome shotgun (WGS) entry which is preliminary data.</text>
</comment>
<protein>
    <submittedName>
        <fullName evidence="3">Kinase-like domain-containing protein</fullName>
    </submittedName>
</protein>
<dbReference type="PANTHER" id="PTHR44329">
    <property type="entry name" value="SERINE/THREONINE-PROTEIN KINASE TNNI3K-RELATED"/>
    <property type="match status" value="1"/>
</dbReference>
<dbReference type="GO" id="GO:0005524">
    <property type="term" value="F:ATP binding"/>
    <property type="evidence" value="ECO:0007669"/>
    <property type="project" value="UniProtKB-UniRule"/>
</dbReference>
<dbReference type="EMBL" id="QKWP01000291">
    <property type="protein sequence ID" value="RIB22836.1"/>
    <property type="molecule type" value="Genomic_DNA"/>
</dbReference>
<dbReference type="InterPro" id="IPR051681">
    <property type="entry name" value="Ser/Thr_Kinases-Pseudokinases"/>
</dbReference>
<keyword evidence="4" id="KW-1185">Reference proteome</keyword>
<keyword evidence="1" id="KW-0547">Nucleotide-binding</keyword>
<feature type="binding site" evidence="1">
    <location>
        <position position="73"/>
    </location>
    <ligand>
        <name>ATP</name>
        <dbReference type="ChEBI" id="CHEBI:30616"/>
    </ligand>
</feature>
<dbReference type="InterPro" id="IPR001245">
    <property type="entry name" value="Ser-Thr/Tyr_kinase_cat_dom"/>
</dbReference>
<accession>A0A397VUY9</accession>
<sequence>MISKSLETVNHVIHTKKIMANVQKEWLKKAISEGHIKYFEYNKFTDSKVIGVGGFGKVLKYEWKDCELTVALKYLIKEDTSVDEKTIKDFINELKLLQSVSSHPNVIAFYGVTEDNNGYYNMVLQYANDGTLREYLETNFTKLQWTDKLCMAEGIALGLLFLHDDNIIHRDLHSKNILIHRKQPMITDFGLSKKINEVSMTSNSTVCGMPAYIEPQCFINDGYKRDKRSDIYSFGQILWEISSGRPPFSESSEFIAILVRVLRGDREEPIEGTPSQYIELYKKCWDNNPTNRPETRVILNNLKQLTSLQDNHTPGETFNQNDPNKILNETENSLVIKFYSNISVQDNSTLEDLRKEAHMYFRQCKFLKALELFEKILKNNQHSSDDRQSASTWDLSSYKCGQENLNELRYYTRTPC</sequence>
<dbReference type="STRING" id="44941.A0A397VUY9"/>
<dbReference type="Gene3D" id="1.10.510.10">
    <property type="entry name" value="Transferase(Phosphotransferase) domain 1"/>
    <property type="match status" value="1"/>
</dbReference>
<keyword evidence="1" id="KW-0067">ATP-binding</keyword>
<dbReference type="InterPro" id="IPR011009">
    <property type="entry name" value="Kinase-like_dom_sf"/>
</dbReference>
<evidence type="ECO:0000256" key="1">
    <source>
        <dbReference type="PROSITE-ProRule" id="PRU10141"/>
    </source>
</evidence>